<organism evidence="7">
    <name type="scientific">Bellilinea caldifistulae</name>
    <dbReference type="NCBI Taxonomy" id="360411"/>
    <lineage>
        <taxon>Bacteria</taxon>
        <taxon>Bacillati</taxon>
        <taxon>Chloroflexota</taxon>
        <taxon>Anaerolineae</taxon>
        <taxon>Anaerolineales</taxon>
        <taxon>Anaerolineaceae</taxon>
        <taxon>Bellilinea</taxon>
    </lineage>
</organism>
<feature type="transmembrane region" description="Helical" evidence="6">
    <location>
        <begin position="161"/>
        <end position="183"/>
    </location>
</feature>
<keyword evidence="3 6" id="KW-0812">Transmembrane</keyword>
<dbReference type="NCBIfam" id="TIGR00481">
    <property type="entry name" value="YbhB/YbcL family Raf kinase inhibitor-like protein"/>
    <property type="match status" value="1"/>
</dbReference>
<dbReference type="InterPro" id="IPR005247">
    <property type="entry name" value="YbhB_YbcL/LppC-like"/>
</dbReference>
<dbReference type="Pfam" id="PF01161">
    <property type="entry name" value="PBP"/>
    <property type="match status" value="1"/>
</dbReference>
<evidence type="ECO:0000256" key="6">
    <source>
        <dbReference type="SAM" id="Phobius"/>
    </source>
</evidence>
<comment type="caution">
    <text evidence="7">The sequence shown here is derived from an EMBL/GenBank/DDBJ whole genome shotgun (WGS) entry which is preliminary data.</text>
</comment>
<dbReference type="PANTHER" id="PTHR13353:SF5">
    <property type="entry name" value="TRANSMEMBRANE PROTEIN 19"/>
    <property type="match status" value="1"/>
</dbReference>
<dbReference type="CDD" id="cd00865">
    <property type="entry name" value="PEBP_bact_arch"/>
    <property type="match status" value="1"/>
</dbReference>
<dbReference type="InterPro" id="IPR036610">
    <property type="entry name" value="PEBP-like_sf"/>
</dbReference>
<feature type="transmembrane region" description="Helical" evidence="6">
    <location>
        <begin position="190"/>
        <end position="209"/>
    </location>
</feature>
<proteinExistence type="inferred from homology"/>
<feature type="transmembrane region" description="Helical" evidence="6">
    <location>
        <begin position="34"/>
        <end position="67"/>
    </location>
</feature>
<evidence type="ECO:0000313" key="7">
    <source>
        <dbReference type="EMBL" id="HGS87896.1"/>
    </source>
</evidence>
<comment type="subcellular location">
    <subcellularLocation>
        <location evidence="1">Membrane</location>
        <topology evidence="1">Multi-pass membrane protein</topology>
    </subcellularLocation>
</comment>
<evidence type="ECO:0000256" key="2">
    <source>
        <dbReference type="ARBA" id="ARBA00009012"/>
    </source>
</evidence>
<dbReference type="Pfam" id="PF01940">
    <property type="entry name" value="DUF92"/>
    <property type="match status" value="1"/>
</dbReference>
<evidence type="ECO:0000256" key="5">
    <source>
        <dbReference type="ARBA" id="ARBA00023136"/>
    </source>
</evidence>
<name>A0A7C4L027_9CHLR</name>
<dbReference type="InterPro" id="IPR002794">
    <property type="entry name" value="DUF92_TMEM19"/>
</dbReference>
<evidence type="ECO:0000256" key="1">
    <source>
        <dbReference type="ARBA" id="ARBA00004141"/>
    </source>
</evidence>
<accession>A0A7C4L027</accession>
<evidence type="ECO:0000256" key="3">
    <source>
        <dbReference type="ARBA" id="ARBA00022692"/>
    </source>
</evidence>
<dbReference type="Gene3D" id="3.90.280.10">
    <property type="entry name" value="PEBP-like"/>
    <property type="match status" value="1"/>
</dbReference>
<feature type="transmembrane region" description="Helical" evidence="6">
    <location>
        <begin position="256"/>
        <end position="280"/>
    </location>
</feature>
<reference evidence="7" key="1">
    <citation type="journal article" date="2020" name="mSystems">
        <title>Genome- and Community-Level Interaction Insights into Carbon Utilization and Element Cycling Functions of Hydrothermarchaeota in Hydrothermal Sediment.</title>
        <authorList>
            <person name="Zhou Z."/>
            <person name="Liu Y."/>
            <person name="Xu W."/>
            <person name="Pan J."/>
            <person name="Luo Z.H."/>
            <person name="Li M."/>
        </authorList>
    </citation>
    <scope>NUCLEOTIDE SEQUENCE [LARGE SCALE GENOMIC DNA]</scope>
    <source>
        <strain evidence="7">SpSt-556</strain>
    </source>
</reference>
<feature type="transmembrane region" description="Helical" evidence="6">
    <location>
        <begin position="7"/>
        <end position="28"/>
    </location>
</feature>
<feature type="transmembrane region" description="Helical" evidence="6">
    <location>
        <begin position="90"/>
        <end position="110"/>
    </location>
</feature>
<dbReference type="InterPro" id="IPR008914">
    <property type="entry name" value="PEBP"/>
</dbReference>
<dbReference type="EMBL" id="DSXR01000096">
    <property type="protein sequence ID" value="HGS87896.1"/>
    <property type="molecule type" value="Genomic_DNA"/>
</dbReference>
<evidence type="ECO:0000256" key="4">
    <source>
        <dbReference type="ARBA" id="ARBA00022989"/>
    </source>
</evidence>
<keyword evidence="4 6" id="KW-1133">Transmembrane helix</keyword>
<protein>
    <submittedName>
        <fullName evidence="7">YbhB/YbcL family Raf kinase inhibitor-like protein</fullName>
    </submittedName>
</protein>
<dbReference type="PANTHER" id="PTHR13353">
    <property type="entry name" value="TRANSMEMBRANE PROTEIN 19"/>
    <property type="match status" value="1"/>
</dbReference>
<dbReference type="GO" id="GO:0016020">
    <property type="term" value="C:membrane"/>
    <property type="evidence" value="ECO:0007669"/>
    <property type="project" value="UniProtKB-SubCell"/>
</dbReference>
<comment type="similarity">
    <text evidence="2">Belongs to the TMEM19 family.</text>
</comment>
<dbReference type="AlphaFoldDB" id="A0A7C4L027"/>
<sequence length="443" mass="45792">MSQSISWVQLGLGLGLAVIISLAAYVAGSLSRSGALAAILLGTAVFGLGGLPWAVLLLGFFISSSLLSRLFRRRKQSVEEKFSKGSRRDAAQVAANGGIAGLLVLAQVVFPASPLPWLAAAAGLAAANADTWATELGVLSPHLPRLITTGKLVEKGTSGGITPFGTLAALGGAAFIALLAVLFPPARVMLPVVAVFGLVTLSGLLGSLIDSLLGATAQAIYTCPQCAKETERHPLHSCGTPTVPLRGWRWLNNDGVNAACTLSAAGAAALAAALFLPVMLSPVDSFREGGSLMKIHSPEFSDGANIPTRFTCEGENVSPRLEWSGVPAAAQSLALVVSDPDAPGGTFIHWVLYNLPPQTTGLPEGMPATERLSGGGSQGRNDFGRIGYGGPCPPPGKPHRYIFTLYALDLAPDLPPGLNAARLTSLMRGHILAQASLTGLYQR</sequence>
<dbReference type="SUPFAM" id="SSF49777">
    <property type="entry name" value="PEBP-like"/>
    <property type="match status" value="1"/>
</dbReference>
<keyword evidence="5 6" id="KW-0472">Membrane</keyword>
<gene>
    <name evidence="7" type="ORF">ENT17_09790</name>
</gene>